<dbReference type="AlphaFoldDB" id="A0A7T4JVR8"/>
<dbReference type="Proteomes" id="UP000596145">
    <property type="component" value="Chromosome"/>
</dbReference>
<dbReference type="EMBL" id="CP066007">
    <property type="protein sequence ID" value="QQB47193.1"/>
    <property type="molecule type" value="Genomic_DNA"/>
</dbReference>
<dbReference type="InterPro" id="IPR027417">
    <property type="entry name" value="P-loop_NTPase"/>
</dbReference>
<dbReference type="GeneID" id="92760991"/>
<protein>
    <submittedName>
        <fullName evidence="2">ABC transporter</fullName>
    </submittedName>
</protein>
<reference evidence="2 3" key="1">
    <citation type="submission" date="2020-12" db="EMBL/GenBank/DDBJ databases">
        <title>FDA dAtabase for Regulatory Grade micrObial Sequences (FDA-ARGOS): Supporting development and validation of Infectious Disease Dx tests.</title>
        <authorList>
            <person name="Sproer C."/>
            <person name="Gronow S."/>
            <person name="Severitt S."/>
            <person name="Schroder I."/>
            <person name="Tallon L."/>
            <person name="Sadzewicz L."/>
            <person name="Zhao X."/>
            <person name="Boylan J."/>
            <person name="Ott S."/>
            <person name="Bowen H."/>
            <person name="Vavikolanu K."/>
            <person name="Mehta A."/>
            <person name="Aluvathingal J."/>
            <person name="Nadendla S."/>
            <person name="Lowell S."/>
            <person name="Myers T."/>
            <person name="Yan Y."/>
            <person name="Sichtig H."/>
        </authorList>
    </citation>
    <scope>NUCLEOTIDE SEQUENCE [LARGE SCALE GENOMIC DNA]</scope>
    <source>
        <strain evidence="2 3">FDAARGOS_1053</strain>
    </source>
</reference>
<dbReference type="SMART" id="SM00382">
    <property type="entry name" value="AAA"/>
    <property type="match status" value="1"/>
</dbReference>
<dbReference type="Gene3D" id="3.40.50.300">
    <property type="entry name" value="P-loop containing nucleotide triphosphate hydrolases"/>
    <property type="match status" value="2"/>
</dbReference>
<organism evidence="2 3">
    <name type="scientific">Corynebacterium glucuronolyticum</name>
    <dbReference type="NCBI Taxonomy" id="39791"/>
    <lineage>
        <taxon>Bacteria</taxon>
        <taxon>Bacillati</taxon>
        <taxon>Actinomycetota</taxon>
        <taxon>Actinomycetes</taxon>
        <taxon>Mycobacteriales</taxon>
        <taxon>Corynebacteriaceae</taxon>
        <taxon>Corynebacterium</taxon>
    </lineage>
</organism>
<gene>
    <name evidence="2" type="ORF">I6I10_04605</name>
</gene>
<dbReference type="PANTHER" id="PTHR24220:SF614">
    <property type="entry name" value="ABC TRANSPORTER ATP-BINDING PROTEIN SSO1893-RELATED"/>
    <property type="match status" value="1"/>
</dbReference>
<dbReference type="PANTHER" id="PTHR24220">
    <property type="entry name" value="IMPORT ATP-BINDING PROTEIN"/>
    <property type="match status" value="1"/>
</dbReference>
<evidence type="ECO:0000259" key="1">
    <source>
        <dbReference type="SMART" id="SM00382"/>
    </source>
</evidence>
<feature type="domain" description="AAA+ ATPase" evidence="1">
    <location>
        <begin position="155"/>
        <end position="279"/>
    </location>
</feature>
<dbReference type="GO" id="GO:0022857">
    <property type="term" value="F:transmembrane transporter activity"/>
    <property type="evidence" value="ECO:0007669"/>
    <property type="project" value="TreeGrafter"/>
</dbReference>
<evidence type="ECO:0000313" key="3">
    <source>
        <dbReference type="Proteomes" id="UP000596145"/>
    </source>
</evidence>
<dbReference type="RefSeq" id="WP_084036512.1">
    <property type="nucleotide sequence ID" value="NZ_CP066007.1"/>
</dbReference>
<dbReference type="InterPro" id="IPR003593">
    <property type="entry name" value="AAA+_ATPase"/>
</dbReference>
<dbReference type="OrthoDB" id="501320at2"/>
<accession>A0A7T4JVR8</accession>
<dbReference type="GO" id="GO:0005886">
    <property type="term" value="C:plasma membrane"/>
    <property type="evidence" value="ECO:0007669"/>
    <property type="project" value="TreeGrafter"/>
</dbReference>
<proteinExistence type="predicted"/>
<dbReference type="InterPro" id="IPR015854">
    <property type="entry name" value="ABC_transpr_LolD-like"/>
</dbReference>
<name>A0A7T4JVR8_9CORY</name>
<evidence type="ECO:0000313" key="2">
    <source>
        <dbReference type="EMBL" id="QQB47193.1"/>
    </source>
</evidence>
<dbReference type="SUPFAM" id="SSF52540">
    <property type="entry name" value="P-loop containing nucleoside triphosphate hydrolases"/>
    <property type="match status" value="2"/>
</dbReference>
<sequence length="286" mass="30954">MIDYVWYDGDIPRPLYPAVGARPVLSGLRATVAEEIALPMEQRGETRADMRERVDTLTHALGIEHLKERDPRHLSGGETRLVAVASLLASGEKEIGLITPMAGLAEQAVERLRAACEATSQTVHWLDFSDRPRTLPQRVEPSGARVEREGIPLTAGGVTRLVGPNGAGKSTTLRRLARALRAPLSMQFPEAQLILARKSVEGPHPLDLSLGEQRVVSVKAVTGAPYMLIDEPDAGIGPAHWEEIHALLAGALARGIAVVLACHDERFAADVETYACVETITILRQP</sequence>